<evidence type="ECO:0000256" key="2">
    <source>
        <dbReference type="ARBA" id="ARBA00023242"/>
    </source>
</evidence>
<dbReference type="InterPro" id="IPR030456">
    <property type="entry name" value="TF_fork_head_CS_2"/>
</dbReference>
<dbReference type="InterPro" id="IPR050211">
    <property type="entry name" value="FOX_domain-containing"/>
</dbReference>
<organism evidence="6">
    <name type="scientific">Caenorhabditis brenneri</name>
    <name type="common">Nematode worm</name>
    <dbReference type="NCBI Taxonomy" id="135651"/>
    <lineage>
        <taxon>Eukaryota</taxon>
        <taxon>Metazoa</taxon>
        <taxon>Ecdysozoa</taxon>
        <taxon>Nematoda</taxon>
        <taxon>Chromadorea</taxon>
        <taxon>Rhabditida</taxon>
        <taxon>Rhabditina</taxon>
        <taxon>Rhabditomorpha</taxon>
        <taxon>Rhabditoidea</taxon>
        <taxon>Rhabditidae</taxon>
        <taxon>Peloderinae</taxon>
        <taxon>Caenorhabditis</taxon>
    </lineage>
</organism>
<dbReference type="SMART" id="SM00339">
    <property type="entry name" value="FH"/>
    <property type="match status" value="1"/>
</dbReference>
<dbReference type="Pfam" id="PF00250">
    <property type="entry name" value="Forkhead"/>
    <property type="match status" value="1"/>
</dbReference>
<dbReference type="OrthoDB" id="5830876at2759"/>
<dbReference type="InterPro" id="IPR036388">
    <property type="entry name" value="WH-like_DNA-bd_sf"/>
</dbReference>
<reference evidence="6" key="1">
    <citation type="submission" date="2011-07" db="EMBL/GenBank/DDBJ databases">
        <authorList>
            <consortium name="Caenorhabditis brenneri Sequencing and Analysis Consortium"/>
            <person name="Wilson R.K."/>
        </authorList>
    </citation>
    <scope>NUCLEOTIDE SEQUENCE [LARGE SCALE GENOMIC DNA]</scope>
    <source>
        <strain evidence="6">PB2801</strain>
    </source>
</reference>
<protein>
    <recommendedName>
        <fullName evidence="4">Fork-head domain-containing protein</fullName>
    </recommendedName>
</protein>
<dbReference type="EMBL" id="GL379900">
    <property type="protein sequence ID" value="EGT32989.1"/>
    <property type="molecule type" value="Genomic_DNA"/>
</dbReference>
<evidence type="ECO:0000313" key="5">
    <source>
        <dbReference type="EMBL" id="EGT32989.1"/>
    </source>
</evidence>
<dbReference type="PROSITE" id="PS50039">
    <property type="entry name" value="FORK_HEAD_3"/>
    <property type="match status" value="1"/>
</dbReference>
<dbReference type="Gene3D" id="1.10.10.10">
    <property type="entry name" value="Winged helix-like DNA-binding domain superfamily/Winged helix DNA-binding domain"/>
    <property type="match status" value="1"/>
</dbReference>
<dbReference type="CDD" id="cd00059">
    <property type="entry name" value="FH_FOX"/>
    <property type="match status" value="1"/>
</dbReference>
<dbReference type="GO" id="GO:0030154">
    <property type="term" value="P:cell differentiation"/>
    <property type="evidence" value="ECO:0007669"/>
    <property type="project" value="TreeGrafter"/>
</dbReference>
<dbReference type="GO" id="GO:0005634">
    <property type="term" value="C:nucleus"/>
    <property type="evidence" value="ECO:0007669"/>
    <property type="project" value="UniProtKB-SubCell"/>
</dbReference>
<proteinExistence type="predicted"/>
<evidence type="ECO:0000259" key="4">
    <source>
        <dbReference type="PROSITE" id="PS50039"/>
    </source>
</evidence>
<dbReference type="Proteomes" id="UP000008068">
    <property type="component" value="Unassembled WGS sequence"/>
</dbReference>
<keyword evidence="2 3" id="KW-0539">Nucleus</keyword>
<evidence type="ECO:0000313" key="6">
    <source>
        <dbReference type="Proteomes" id="UP000008068"/>
    </source>
</evidence>
<evidence type="ECO:0000256" key="3">
    <source>
        <dbReference type="PROSITE-ProRule" id="PRU00089"/>
    </source>
</evidence>
<dbReference type="SUPFAM" id="SSF46785">
    <property type="entry name" value="Winged helix' DNA-binding domain"/>
    <property type="match status" value="1"/>
</dbReference>
<dbReference type="AlphaFoldDB" id="G0NKI3"/>
<dbReference type="InterPro" id="IPR001766">
    <property type="entry name" value="Fork_head_dom"/>
</dbReference>
<gene>
    <name evidence="5" type="ORF">CAEBREN_14172</name>
</gene>
<comment type="subcellular location">
    <subcellularLocation>
        <location evidence="3">Nucleus</location>
    </subcellularLocation>
</comment>
<dbReference type="GO" id="GO:0000978">
    <property type="term" value="F:RNA polymerase II cis-regulatory region sequence-specific DNA binding"/>
    <property type="evidence" value="ECO:0007669"/>
    <property type="project" value="TreeGrafter"/>
</dbReference>
<dbReference type="STRING" id="135651.G0NKI3"/>
<feature type="domain" description="Fork-head" evidence="4">
    <location>
        <begin position="97"/>
        <end position="147"/>
    </location>
</feature>
<dbReference type="eggNOG" id="KOG2294">
    <property type="taxonomic scope" value="Eukaryota"/>
</dbReference>
<evidence type="ECO:0000256" key="1">
    <source>
        <dbReference type="ARBA" id="ARBA00023125"/>
    </source>
</evidence>
<dbReference type="InterPro" id="IPR036390">
    <property type="entry name" value="WH_DNA-bd_sf"/>
</dbReference>
<keyword evidence="1 3" id="KW-0238">DNA-binding</keyword>
<dbReference type="PROSITE" id="PS00658">
    <property type="entry name" value="FORK_HEAD_2"/>
    <property type="match status" value="1"/>
</dbReference>
<feature type="DNA-binding region" description="Fork-head" evidence="3">
    <location>
        <begin position="97"/>
        <end position="147"/>
    </location>
</feature>
<keyword evidence="6" id="KW-1185">Reference proteome</keyword>
<name>G0NKI3_CAEBE</name>
<dbReference type="GO" id="GO:0009653">
    <property type="term" value="P:anatomical structure morphogenesis"/>
    <property type="evidence" value="ECO:0007669"/>
    <property type="project" value="TreeGrafter"/>
</dbReference>
<dbReference type="HOGENOM" id="CLU_1653659_0_0_1"/>
<dbReference type="PANTHER" id="PTHR11829">
    <property type="entry name" value="FORKHEAD BOX PROTEIN"/>
    <property type="match status" value="1"/>
</dbReference>
<dbReference type="InParanoid" id="G0NKI3"/>
<accession>G0NKI3</accession>
<dbReference type="GO" id="GO:0000981">
    <property type="term" value="F:DNA-binding transcription factor activity, RNA polymerase II-specific"/>
    <property type="evidence" value="ECO:0007669"/>
    <property type="project" value="TreeGrafter"/>
</dbReference>
<sequence>MITQLDVFSCYIRFLFSASSLETLTEEQADRDATSVSTNTNVPALKSNSIKCEDFEWDVDWKTVEEIMEQVRTSTRAQFDENFLHVYELGKCSYGKTYKDLIVEALRGSPENRLKLKEIYEAIQRLHPWEWQNSIRHNLSIHDCFVKEDIKGSKTNYLHY</sequence>
<dbReference type="PANTHER" id="PTHR11829:SF411">
    <property type="entry name" value="FORKHEAD BOX PROTEIN L2"/>
    <property type="match status" value="1"/>
</dbReference>